<geneLocation type="plasmid" evidence="2 3">
    <name>pNBRC108728a</name>
</geneLocation>
<reference evidence="3" key="1">
    <citation type="journal article" date="2019" name="Int. J. Syst. Evol. Microbiol.">
        <title>The Global Catalogue of Microorganisms (GCM) 10K type strain sequencing project: providing services to taxonomists for standard genome sequencing and annotation.</title>
        <authorList>
            <consortium name="The Broad Institute Genomics Platform"/>
            <consortium name="The Broad Institute Genome Sequencing Center for Infectious Disease"/>
            <person name="Wu L."/>
            <person name="Ma J."/>
        </authorList>
    </citation>
    <scope>NUCLEOTIDE SEQUENCE [LARGE SCALE GENOMIC DNA]</scope>
    <source>
        <strain evidence="3">NBRC 108728</strain>
    </source>
</reference>
<sequence>MTLTSSVSTSDRARPRRADVNPEHITIPRPEVAHRAESQTMDDIVSRVAWNIRHGYDMGGSNVTAMIAGLLDDIDETLDRLALGAPGAPLGRQDTVTITVPDIAPHIAYRSLLFHPATGRPVPNRYFTRVLLDILDSTAASLKADGCYWVESDLGHLRIGDRVRAYRGDFERYEDTVVADGSLALARLHLIEAVASVGTLDGRPDYSGFRFERLARPGDVWTGA</sequence>
<keyword evidence="3" id="KW-1185">Reference proteome</keyword>
<feature type="compositionally biased region" description="Basic and acidic residues" evidence="1">
    <location>
        <begin position="11"/>
        <end position="20"/>
    </location>
</feature>
<evidence type="ECO:0000313" key="3">
    <source>
        <dbReference type="Proteomes" id="UP001321486"/>
    </source>
</evidence>
<gene>
    <name evidence="2" type="ORF">GCM10025867_50970</name>
</gene>
<evidence type="ECO:0000256" key="1">
    <source>
        <dbReference type="SAM" id="MobiDB-lite"/>
    </source>
</evidence>
<dbReference type="Proteomes" id="UP001321486">
    <property type="component" value="Plasmid pNBRC108728a"/>
</dbReference>
<organism evidence="2 3">
    <name type="scientific">Frondihabitans sucicola</name>
    <dbReference type="NCBI Taxonomy" id="1268041"/>
    <lineage>
        <taxon>Bacteria</taxon>
        <taxon>Bacillati</taxon>
        <taxon>Actinomycetota</taxon>
        <taxon>Actinomycetes</taxon>
        <taxon>Micrococcales</taxon>
        <taxon>Microbacteriaceae</taxon>
        <taxon>Frondihabitans</taxon>
    </lineage>
</organism>
<dbReference type="EMBL" id="AP027733">
    <property type="protein sequence ID" value="BDZ52856.1"/>
    <property type="molecule type" value="Genomic_DNA"/>
</dbReference>
<accession>A0ABM8GWL3</accession>
<name>A0ABM8GWL3_9MICO</name>
<protein>
    <submittedName>
        <fullName evidence="2">Uncharacterized protein</fullName>
    </submittedName>
</protein>
<feature type="compositionally biased region" description="Polar residues" evidence="1">
    <location>
        <begin position="1"/>
        <end position="10"/>
    </location>
</feature>
<dbReference type="RefSeq" id="WP_286347138.1">
    <property type="nucleotide sequence ID" value="NZ_AP027733.1"/>
</dbReference>
<evidence type="ECO:0000313" key="2">
    <source>
        <dbReference type="EMBL" id="BDZ52856.1"/>
    </source>
</evidence>
<keyword evidence="2" id="KW-0614">Plasmid</keyword>
<proteinExistence type="predicted"/>
<feature type="region of interest" description="Disordered" evidence="1">
    <location>
        <begin position="1"/>
        <end position="20"/>
    </location>
</feature>